<sequence>MELGTRNTLTKTENRQTSKMHFQTAILAIFAAAQLGLAAPASDAGGSTLDGPKKVLTPQEECEMNCYNDMKIKLGRSELTCHERCKGAGVPKSIKDAIDNY</sequence>
<dbReference type="AlphaFoldDB" id="A0A6P8AY24"/>
<dbReference type="Proteomes" id="UP000515153">
    <property type="component" value="Chromosome VII"/>
</dbReference>
<protein>
    <submittedName>
        <fullName evidence="2">Uncharacterized protein</fullName>
    </submittedName>
</protein>
<evidence type="ECO:0000313" key="1">
    <source>
        <dbReference type="Proteomes" id="UP000515153"/>
    </source>
</evidence>
<gene>
    <name evidence="2" type="ORF">PgNI_10366</name>
</gene>
<organism evidence="1 2">
    <name type="scientific">Pyricularia grisea</name>
    <name type="common">Crabgrass-specific blast fungus</name>
    <name type="synonym">Magnaporthe grisea</name>
    <dbReference type="NCBI Taxonomy" id="148305"/>
    <lineage>
        <taxon>Eukaryota</taxon>
        <taxon>Fungi</taxon>
        <taxon>Dikarya</taxon>
        <taxon>Ascomycota</taxon>
        <taxon>Pezizomycotina</taxon>
        <taxon>Sordariomycetes</taxon>
        <taxon>Sordariomycetidae</taxon>
        <taxon>Magnaporthales</taxon>
        <taxon>Pyriculariaceae</taxon>
        <taxon>Pyricularia</taxon>
    </lineage>
</organism>
<reference evidence="2" key="3">
    <citation type="submission" date="2025-08" db="UniProtKB">
        <authorList>
            <consortium name="RefSeq"/>
        </authorList>
    </citation>
    <scope>IDENTIFICATION</scope>
    <source>
        <strain evidence="2">NI907</strain>
    </source>
</reference>
<reference evidence="1 2" key="1">
    <citation type="journal article" date="2019" name="Mol. Biol. Evol.">
        <title>Blast fungal genomes show frequent chromosomal changes, gene gains and losses, and effector gene turnover.</title>
        <authorList>
            <person name="Gomez Luciano L.B."/>
            <person name="Jason Tsai I."/>
            <person name="Chuma I."/>
            <person name="Tosa Y."/>
            <person name="Chen Y.H."/>
            <person name="Li J.Y."/>
            <person name="Li M.Y."/>
            <person name="Jade Lu M.Y."/>
            <person name="Nakayashiki H."/>
            <person name="Li W.H."/>
        </authorList>
    </citation>
    <scope>NUCLEOTIDE SEQUENCE [LARGE SCALE GENOMIC DNA]</scope>
    <source>
        <strain evidence="1 2">NI907</strain>
    </source>
</reference>
<dbReference type="KEGG" id="pgri:PgNI_10366"/>
<keyword evidence="1" id="KW-1185">Reference proteome</keyword>
<evidence type="ECO:0000313" key="2">
    <source>
        <dbReference type="RefSeq" id="XP_030979826.1"/>
    </source>
</evidence>
<name>A0A6P8AY24_PYRGI</name>
<dbReference type="GeneID" id="41965246"/>
<accession>A0A6P8AY24</accession>
<reference evidence="2" key="2">
    <citation type="submission" date="2019-10" db="EMBL/GenBank/DDBJ databases">
        <authorList>
            <consortium name="NCBI Genome Project"/>
        </authorList>
    </citation>
    <scope>NUCLEOTIDE SEQUENCE</scope>
    <source>
        <strain evidence="2">NI907</strain>
    </source>
</reference>
<dbReference type="RefSeq" id="XP_030979826.1">
    <property type="nucleotide sequence ID" value="XM_031130338.1"/>
</dbReference>
<proteinExistence type="predicted"/>